<evidence type="ECO:0000313" key="2">
    <source>
        <dbReference type="EMBL" id="CAH0525688.1"/>
    </source>
</evidence>
<feature type="chain" id="PRO_5046771770" description="Outer membrane protein beta-barrel domain-containing protein" evidence="1">
    <location>
        <begin position="21"/>
        <end position="171"/>
    </location>
</feature>
<proteinExistence type="predicted"/>
<feature type="signal peptide" evidence="1">
    <location>
        <begin position="1"/>
        <end position="20"/>
    </location>
</feature>
<sequence length="171" mass="18687">MKIIHLTLMAAALLSAQTKASTIHFSPEIKSGPYAGSGISGYGLQLGLSDLFGLESLYFSYTDTNAEFLDVDQDQITTYRLGGQIQLVESPKMSLQLEAGIATYNGEREYIFGSKRYLDQDGFSTSVAWAIELNQHIAAKIALDLNYLNSSSTFLSSSIAPTISTGFIFRF</sequence>
<dbReference type="Proteomes" id="UP000838160">
    <property type="component" value="Unassembled WGS sequence"/>
</dbReference>
<accession>A0ABM8ZHS3</accession>
<evidence type="ECO:0008006" key="4">
    <source>
        <dbReference type="Google" id="ProtNLM"/>
    </source>
</evidence>
<gene>
    <name evidence="2" type="ORF">VHP8226_01218</name>
</gene>
<name>A0ABM8ZHS3_9VIBR</name>
<evidence type="ECO:0000313" key="3">
    <source>
        <dbReference type="Proteomes" id="UP000838160"/>
    </source>
</evidence>
<protein>
    <recommendedName>
        <fullName evidence="4">Outer membrane protein beta-barrel domain-containing protein</fullName>
    </recommendedName>
</protein>
<comment type="caution">
    <text evidence="2">The sequence shown here is derived from an EMBL/GenBank/DDBJ whole genome shotgun (WGS) entry which is preliminary data.</text>
</comment>
<evidence type="ECO:0000256" key="1">
    <source>
        <dbReference type="SAM" id="SignalP"/>
    </source>
</evidence>
<dbReference type="EMBL" id="CAKLCM010000002">
    <property type="protein sequence ID" value="CAH0525688.1"/>
    <property type="molecule type" value="Genomic_DNA"/>
</dbReference>
<keyword evidence="3" id="KW-1185">Reference proteome</keyword>
<reference evidence="2" key="1">
    <citation type="submission" date="2021-12" db="EMBL/GenBank/DDBJ databases">
        <authorList>
            <person name="Rodrigo-Torres L."/>
            <person name="Arahal R. D."/>
            <person name="Lucena T."/>
        </authorList>
    </citation>
    <scope>NUCLEOTIDE SEQUENCE</scope>
    <source>
        <strain evidence="2">CECT 8226</strain>
    </source>
</reference>
<keyword evidence="1" id="KW-0732">Signal</keyword>
<organism evidence="2 3">
    <name type="scientific">Vibrio hippocampi</name>
    <dbReference type="NCBI Taxonomy" id="654686"/>
    <lineage>
        <taxon>Bacteria</taxon>
        <taxon>Pseudomonadati</taxon>
        <taxon>Pseudomonadota</taxon>
        <taxon>Gammaproteobacteria</taxon>
        <taxon>Vibrionales</taxon>
        <taxon>Vibrionaceae</taxon>
        <taxon>Vibrio</taxon>
    </lineage>
</organism>
<dbReference type="RefSeq" id="WP_237484198.1">
    <property type="nucleotide sequence ID" value="NZ_CAKLCM010000002.1"/>
</dbReference>